<dbReference type="AlphaFoldDB" id="A0A4C1YBP6"/>
<evidence type="ECO:0000313" key="1">
    <source>
        <dbReference type="EMBL" id="GBP73418.1"/>
    </source>
</evidence>
<dbReference type="EMBL" id="BGZK01001172">
    <property type="protein sequence ID" value="GBP73418.1"/>
    <property type="molecule type" value="Genomic_DNA"/>
</dbReference>
<comment type="caution">
    <text evidence="1">The sequence shown here is derived from an EMBL/GenBank/DDBJ whole genome shotgun (WGS) entry which is preliminary data.</text>
</comment>
<accession>A0A4C1YBP6</accession>
<organism evidence="1 2">
    <name type="scientific">Eumeta variegata</name>
    <name type="common">Bagworm moth</name>
    <name type="synonym">Eumeta japonica</name>
    <dbReference type="NCBI Taxonomy" id="151549"/>
    <lineage>
        <taxon>Eukaryota</taxon>
        <taxon>Metazoa</taxon>
        <taxon>Ecdysozoa</taxon>
        <taxon>Arthropoda</taxon>
        <taxon>Hexapoda</taxon>
        <taxon>Insecta</taxon>
        <taxon>Pterygota</taxon>
        <taxon>Neoptera</taxon>
        <taxon>Endopterygota</taxon>
        <taxon>Lepidoptera</taxon>
        <taxon>Glossata</taxon>
        <taxon>Ditrysia</taxon>
        <taxon>Tineoidea</taxon>
        <taxon>Psychidae</taxon>
        <taxon>Oiketicinae</taxon>
        <taxon>Eumeta</taxon>
    </lineage>
</organism>
<gene>
    <name evidence="1" type="ORF">EVAR_21374_1</name>
</gene>
<proteinExistence type="predicted"/>
<evidence type="ECO:0000313" key="2">
    <source>
        <dbReference type="Proteomes" id="UP000299102"/>
    </source>
</evidence>
<dbReference type="Proteomes" id="UP000299102">
    <property type="component" value="Unassembled WGS sequence"/>
</dbReference>
<sequence>MRPKECEVTRPKTDQCRGRKSILSSRLHTQFCVKQSRMISAKRQKSFLTECADHCEMWQEDAVTSNTSLVGNTTVNCPNLRKSTILALGSFEKEECCLPLESPCLLWPVHVHVLEYDISYVVEVPQQTPGSIAHKSLDVFSRLTRVSLRASNLCGSGTAARAHHGLDSGFLTITGERRRRRGRT</sequence>
<keyword evidence="2" id="KW-1185">Reference proteome</keyword>
<reference evidence="1 2" key="1">
    <citation type="journal article" date="2019" name="Commun. Biol.">
        <title>The bagworm genome reveals a unique fibroin gene that provides high tensile strength.</title>
        <authorList>
            <person name="Kono N."/>
            <person name="Nakamura H."/>
            <person name="Ohtoshi R."/>
            <person name="Tomita M."/>
            <person name="Numata K."/>
            <person name="Arakawa K."/>
        </authorList>
    </citation>
    <scope>NUCLEOTIDE SEQUENCE [LARGE SCALE GENOMIC DNA]</scope>
</reference>
<name>A0A4C1YBP6_EUMVA</name>
<protein>
    <submittedName>
        <fullName evidence="1">Uncharacterized protein</fullName>
    </submittedName>
</protein>